<feature type="transmembrane region" description="Helical" evidence="2">
    <location>
        <begin position="186"/>
        <end position="205"/>
    </location>
</feature>
<evidence type="ECO:0008006" key="5">
    <source>
        <dbReference type="Google" id="ProtNLM"/>
    </source>
</evidence>
<dbReference type="OrthoDB" id="6295771at2"/>
<proteinExistence type="predicted"/>
<keyword evidence="2" id="KW-1133">Transmembrane helix</keyword>
<evidence type="ECO:0000256" key="2">
    <source>
        <dbReference type="SAM" id="Phobius"/>
    </source>
</evidence>
<accession>A0A3E0TQ45</accession>
<feature type="region of interest" description="Disordered" evidence="1">
    <location>
        <begin position="1"/>
        <end position="79"/>
    </location>
</feature>
<dbReference type="EMBL" id="QUOU01000001">
    <property type="protein sequence ID" value="REL26659.1"/>
    <property type="molecule type" value="Genomic_DNA"/>
</dbReference>
<feature type="compositionally biased region" description="Basic and acidic residues" evidence="1">
    <location>
        <begin position="42"/>
        <end position="61"/>
    </location>
</feature>
<sequence length="350" mass="41211">MTKPDTNPETNQTTDNEQPAPENQPKGEKIMLSDGSHFYYNETKEERDRHLEERLRKWREENPEEAAETRRRGKNRRKYRKAGVYTQNIPKGYLHQQSYEQRLAKAEALNGCKFKDSPPYKSKAWGEPMDRVLHDKDDSFRSRCDGKIAIMGRLNGFVTYSYIIQWFSFWLGLMYIIAGLTTGNIIGYWPLSGIATLLFIAMIYVRRFLEPFDQFIFNRHTGLVRTPHNWWRRSFYIPYEDIECYHGGVVKSARGGGARESAKFRCMKTPKRFYLKTPEFIARFGGISQGQWAGYLAFMDTSIPVNENLHESIEYYYTLDKNALETEPFPEEIKPYLDPDDKQVNREHVW</sequence>
<feature type="compositionally biased region" description="Polar residues" evidence="1">
    <location>
        <begin position="1"/>
        <end position="17"/>
    </location>
</feature>
<protein>
    <recommendedName>
        <fullName evidence="5">Transmembrane protein</fullName>
    </recommendedName>
</protein>
<dbReference type="RefSeq" id="WP_116007770.1">
    <property type="nucleotide sequence ID" value="NZ_QUOU01000001.1"/>
</dbReference>
<reference evidence="3 4" key="1">
    <citation type="submission" date="2018-08" db="EMBL/GenBank/DDBJ databases">
        <title>Thalassotalea euphylliae genome.</title>
        <authorList>
            <person name="Summers S."/>
            <person name="Rice S.A."/>
            <person name="Freckelton M.L."/>
            <person name="Nedved B.T."/>
            <person name="Hadfield M.G."/>
        </authorList>
    </citation>
    <scope>NUCLEOTIDE SEQUENCE [LARGE SCALE GENOMIC DNA]</scope>
    <source>
        <strain evidence="3 4">H1</strain>
    </source>
</reference>
<evidence type="ECO:0000256" key="1">
    <source>
        <dbReference type="SAM" id="MobiDB-lite"/>
    </source>
</evidence>
<dbReference type="Proteomes" id="UP000256478">
    <property type="component" value="Unassembled WGS sequence"/>
</dbReference>
<dbReference type="AlphaFoldDB" id="A0A3E0TQ45"/>
<name>A0A3E0TQ45_9GAMM</name>
<gene>
    <name evidence="3" type="ORF">DXX93_08745</name>
</gene>
<organism evidence="3 4">
    <name type="scientific">Thalassotalea euphylliae</name>
    <dbReference type="NCBI Taxonomy" id="1655234"/>
    <lineage>
        <taxon>Bacteria</taxon>
        <taxon>Pseudomonadati</taxon>
        <taxon>Pseudomonadota</taxon>
        <taxon>Gammaproteobacteria</taxon>
        <taxon>Alteromonadales</taxon>
        <taxon>Colwelliaceae</taxon>
        <taxon>Thalassotalea</taxon>
    </lineage>
</organism>
<feature type="transmembrane region" description="Helical" evidence="2">
    <location>
        <begin position="157"/>
        <end position="180"/>
    </location>
</feature>
<evidence type="ECO:0000313" key="4">
    <source>
        <dbReference type="Proteomes" id="UP000256478"/>
    </source>
</evidence>
<evidence type="ECO:0000313" key="3">
    <source>
        <dbReference type="EMBL" id="REL26659.1"/>
    </source>
</evidence>
<keyword evidence="2" id="KW-0812">Transmembrane</keyword>
<comment type="caution">
    <text evidence="3">The sequence shown here is derived from an EMBL/GenBank/DDBJ whole genome shotgun (WGS) entry which is preliminary data.</text>
</comment>
<keyword evidence="2" id="KW-0472">Membrane</keyword>